<dbReference type="InterPro" id="IPR036047">
    <property type="entry name" value="F-box-like_dom_sf"/>
</dbReference>
<dbReference type="PANTHER" id="PTHR31672">
    <property type="entry name" value="BNACNNG10540D PROTEIN"/>
    <property type="match status" value="1"/>
</dbReference>
<evidence type="ECO:0000259" key="1">
    <source>
        <dbReference type="PROSITE" id="PS50181"/>
    </source>
</evidence>
<dbReference type="InterPro" id="IPR050796">
    <property type="entry name" value="SCF_F-box_component"/>
</dbReference>
<dbReference type="AlphaFoldDB" id="A0AAV2C890"/>
<protein>
    <recommendedName>
        <fullName evidence="1">F-box domain-containing protein</fullName>
    </recommendedName>
</protein>
<dbReference type="InterPro" id="IPR001810">
    <property type="entry name" value="F-box_dom"/>
</dbReference>
<reference evidence="2 3" key="1">
    <citation type="submission" date="2024-04" db="EMBL/GenBank/DDBJ databases">
        <authorList>
            <person name="Fracassetti M."/>
        </authorList>
    </citation>
    <scope>NUCLEOTIDE SEQUENCE [LARGE SCALE GENOMIC DNA]</scope>
</reference>
<feature type="domain" description="F-box" evidence="1">
    <location>
        <begin position="1"/>
        <end position="44"/>
    </location>
</feature>
<dbReference type="EMBL" id="OZ034813">
    <property type="protein sequence ID" value="CAL1352361.1"/>
    <property type="molecule type" value="Genomic_DNA"/>
</dbReference>
<dbReference type="SMART" id="SM00256">
    <property type="entry name" value="FBOX"/>
    <property type="match status" value="1"/>
</dbReference>
<dbReference type="NCBIfam" id="TIGR01640">
    <property type="entry name" value="F_box_assoc_1"/>
    <property type="match status" value="1"/>
</dbReference>
<organism evidence="2 3">
    <name type="scientific">Linum trigynum</name>
    <dbReference type="NCBI Taxonomy" id="586398"/>
    <lineage>
        <taxon>Eukaryota</taxon>
        <taxon>Viridiplantae</taxon>
        <taxon>Streptophyta</taxon>
        <taxon>Embryophyta</taxon>
        <taxon>Tracheophyta</taxon>
        <taxon>Spermatophyta</taxon>
        <taxon>Magnoliopsida</taxon>
        <taxon>eudicotyledons</taxon>
        <taxon>Gunneridae</taxon>
        <taxon>Pentapetalae</taxon>
        <taxon>rosids</taxon>
        <taxon>fabids</taxon>
        <taxon>Malpighiales</taxon>
        <taxon>Linaceae</taxon>
        <taxon>Linum</taxon>
    </lineage>
</organism>
<evidence type="ECO:0000313" key="3">
    <source>
        <dbReference type="Proteomes" id="UP001497516"/>
    </source>
</evidence>
<dbReference type="PANTHER" id="PTHR31672:SF13">
    <property type="entry name" value="F-BOX PROTEIN CPR30-LIKE"/>
    <property type="match status" value="1"/>
</dbReference>
<dbReference type="InterPro" id="IPR017451">
    <property type="entry name" value="F-box-assoc_interact_dom"/>
</dbReference>
<evidence type="ECO:0000313" key="2">
    <source>
        <dbReference type="EMBL" id="CAL1352361.1"/>
    </source>
</evidence>
<dbReference type="Gene3D" id="1.20.1280.50">
    <property type="match status" value="1"/>
</dbReference>
<sequence length="293" mass="32527">MSDHLPADLITRILLRLPVPALLRCRSVSKPWQALIDSPRFVKLQIAHFAATGKNAILFITEVDGAHAVLEYDDGLRRRIAITPRSGRDPVSGLAVLGFCNGLVCLAQDWETVLIWNPATSNVYLMPYALLLKSMNTKVGVYSSRDGRPEVIFSHGHGFGYDSVSDDYKVVQIIQTFKPRESSLQSLLVGYGVGSKSCFDKEFPYILFGSLQRGVFVGGAIHWTVGRNGKVRLSGDNHLTSDIMIVGFDLASHDFREVPLPWTGRRVGESFRDGAWRAGEVSVHLCQLRRQVC</sequence>
<dbReference type="Proteomes" id="UP001497516">
    <property type="component" value="Chromosome 1"/>
</dbReference>
<dbReference type="PROSITE" id="PS50181">
    <property type="entry name" value="FBOX"/>
    <property type="match status" value="1"/>
</dbReference>
<dbReference type="InterPro" id="IPR013187">
    <property type="entry name" value="F-box-assoc_dom_typ3"/>
</dbReference>
<dbReference type="Pfam" id="PF08268">
    <property type="entry name" value="FBA_3"/>
    <property type="match status" value="1"/>
</dbReference>
<dbReference type="Pfam" id="PF00646">
    <property type="entry name" value="F-box"/>
    <property type="match status" value="1"/>
</dbReference>
<name>A0AAV2C890_9ROSI</name>
<keyword evidence="3" id="KW-1185">Reference proteome</keyword>
<gene>
    <name evidence="2" type="ORF">LTRI10_LOCUS335</name>
</gene>
<accession>A0AAV2C890</accession>
<dbReference type="SUPFAM" id="SSF81383">
    <property type="entry name" value="F-box domain"/>
    <property type="match status" value="1"/>
</dbReference>
<proteinExistence type="predicted"/>
<dbReference type="CDD" id="cd22157">
    <property type="entry name" value="F-box_AtFBW1-like"/>
    <property type="match status" value="1"/>
</dbReference>